<dbReference type="PRINTS" id="PR00081">
    <property type="entry name" value="GDHRDH"/>
</dbReference>
<dbReference type="Proteomes" id="UP000660083">
    <property type="component" value="Unassembled WGS sequence"/>
</dbReference>
<dbReference type="AlphaFoldDB" id="A0A8I1KZ88"/>
<dbReference type="PRINTS" id="PR00080">
    <property type="entry name" value="SDRFAMILY"/>
</dbReference>
<keyword evidence="2" id="KW-0560">Oxidoreductase</keyword>
<dbReference type="EMBL" id="JAEFCT010000007">
    <property type="protein sequence ID" value="MBK1444765.1"/>
    <property type="molecule type" value="Genomic_DNA"/>
</dbReference>
<dbReference type="InterPro" id="IPR050259">
    <property type="entry name" value="SDR"/>
</dbReference>
<comment type="similarity">
    <text evidence="1">Belongs to the short-chain dehydrogenases/reductases (SDR) family.</text>
</comment>
<dbReference type="InterPro" id="IPR036291">
    <property type="entry name" value="NAD(P)-bd_dom_sf"/>
</dbReference>
<reference evidence="3" key="1">
    <citation type="submission" date="2020-12" db="EMBL/GenBank/DDBJ databases">
        <authorList>
            <person name="Chopjitt P."/>
        </authorList>
    </citation>
    <scope>NUCLEOTIDE SEQUENCE</scope>
    <source>
        <strain evidence="3">AP1</strain>
    </source>
</reference>
<evidence type="ECO:0000313" key="4">
    <source>
        <dbReference type="Proteomes" id="UP000660083"/>
    </source>
</evidence>
<dbReference type="RefSeq" id="WP_057062530.1">
    <property type="nucleotide sequence ID" value="NZ_CP139258.1"/>
</dbReference>
<accession>A0A8I1KZ88</accession>
<sequence length="241" mass="26487">MKKWVLITGGSRGIGAAIVHKLAEDYKVIFTYKNSTDKAKKIVDNMISNGLDVSSYQCDSSNSKEINLLCDQLISKYGAPFALINNSGISQDELFINSSEDSIYKLFNNNAFSTMNIIRYFLPHMMQNLEGRIINISSIASFKGNIGQVGYSSTKSALNGMIKSLALETARFNITVNNILPGFIESDMTENLASKSLLKKKIPLRRFGKPEEIASVTKFLLSPDSGYLTGQNLIIDGGLSC</sequence>
<evidence type="ECO:0000256" key="2">
    <source>
        <dbReference type="ARBA" id="ARBA00023002"/>
    </source>
</evidence>
<evidence type="ECO:0000256" key="1">
    <source>
        <dbReference type="ARBA" id="ARBA00006484"/>
    </source>
</evidence>
<name>A0A8I1KZ88_ACIPI</name>
<gene>
    <name evidence="3" type="ORF">JDA50_10030</name>
</gene>
<dbReference type="PANTHER" id="PTHR42879:SF2">
    <property type="entry name" value="3-OXOACYL-[ACYL-CARRIER-PROTEIN] REDUCTASE FABG"/>
    <property type="match status" value="1"/>
</dbReference>
<dbReference type="SUPFAM" id="SSF51735">
    <property type="entry name" value="NAD(P)-binding Rossmann-fold domains"/>
    <property type="match status" value="1"/>
</dbReference>
<organism evidence="3 4">
    <name type="scientific">Acinetobacter pittii</name>
    <name type="common">Acinetobacter genomosp. 3</name>
    <dbReference type="NCBI Taxonomy" id="48296"/>
    <lineage>
        <taxon>Bacteria</taxon>
        <taxon>Pseudomonadati</taxon>
        <taxon>Pseudomonadota</taxon>
        <taxon>Gammaproteobacteria</taxon>
        <taxon>Moraxellales</taxon>
        <taxon>Moraxellaceae</taxon>
        <taxon>Acinetobacter</taxon>
        <taxon>Acinetobacter calcoaceticus/baumannii complex</taxon>
    </lineage>
</organism>
<dbReference type="PROSITE" id="PS00061">
    <property type="entry name" value="ADH_SHORT"/>
    <property type="match status" value="1"/>
</dbReference>
<dbReference type="FunFam" id="3.40.50.720:FF:000173">
    <property type="entry name" value="3-oxoacyl-[acyl-carrier protein] reductase"/>
    <property type="match status" value="1"/>
</dbReference>
<dbReference type="Gene3D" id="3.40.50.720">
    <property type="entry name" value="NAD(P)-binding Rossmann-like Domain"/>
    <property type="match status" value="1"/>
</dbReference>
<comment type="caution">
    <text evidence="3">The sequence shown here is derived from an EMBL/GenBank/DDBJ whole genome shotgun (WGS) entry which is preliminary data.</text>
</comment>
<protein>
    <submittedName>
        <fullName evidence="3">SDR family oxidoreductase</fullName>
    </submittedName>
</protein>
<dbReference type="InterPro" id="IPR002347">
    <property type="entry name" value="SDR_fam"/>
</dbReference>
<dbReference type="GO" id="GO:0016491">
    <property type="term" value="F:oxidoreductase activity"/>
    <property type="evidence" value="ECO:0007669"/>
    <property type="project" value="UniProtKB-KW"/>
</dbReference>
<proteinExistence type="inferred from homology"/>
<dbReference type="Pfam" id="PF13561">
    <property type="entry name" value="adh_short_C2"/>
    <property type="match status" value="1"/>
</dbReference>
<dbReference type="GO" id="GO:0032787">
    <property type="term" value="P:monocarboxylic acid metabolic process"/>
    <property type="evidence" value="ECO:0007669"/>
    <property type="project" value="UniProtKB-ARBA"/>
</dbReference>
<dbReference type="InterPro" id="IPR020904">
    <property type="entry name" value="Sc_DH/Rdtase_CS"/>
</dbReference>
<evidence type="ECO:0000313" key="3">
    <source>
        <dbReference type="EMBL" id="MBK1444765.1"/>
    </source>
</evidence>
<dbReference type="PANTHER" id="PTHR42879">
    <property type="entry name" value="3-OXOACYL-(ACYL-CARRIER-PROTEIN) REDUCTASE"/>
    <property type="match status" value="1"/>
</dbReference>